<feature type="coiled-coil region" evidence="1">
    <location>
        <begin position="59"/>
        <end position="86"/>
    </location>
</feature>
<gene>
    <name evidence="2" type="ORF">QQS21_009323</name>
</gene>
<keyword evidence="1" id="KW-0175">Coiled coil</keyword>
<proteinExistence type="predicted"/>
<comment type="caution">
    <text evidence="2">The sequence shown here is derived from an EMBL/GenBank/DDBJ whole genome shotgun (WGS) entry which is preliminary data.</text>
</comment>
<evidence type="ECO:0000313" key="2">
    <source>
        <dbReference type="EMBL" id="KAK2592995.1"/>
    </source>
</evidence>
<feature type="coiled-coil region" evidence="1">
    <location>
        <begin position="173"/>
        <end position="200"/>
    </location>
</feature>
<organism evidence="2 3">
    <name type="scientific">Conoideocrella luteorostrata</name>
    <dbReference type="NCBI Taxonomy" id="1105319"/>
    <lineage>
        <taxon>Eukaryota</taxon>
        <taxon>Fungi</taxon>
        <taxon>Dikarya</taxon>
        <taxon>Ascomycota</taxon>
        <taxon>Pezizomycotina</taxon>
        <taxon>Sordariomycetes</taxon>
        <taxon>Hypocreomycetidae</taxon>
        <taxon>Hypocreales</taxon>
        <taxon>Clavicipitaceae</taxon>
        <taxon>Conoideocrella</taxon>
    </lineage>
</organism>
<name>A0AAJ0FXX0_9HYPO</name>
<dbReference type="Proteomes" id="UP001251528">
    <property type="component" value="Unassembled WGS sequence"/>
</dbReference>
<dbReference type="EMBL" id="JASWJB010000234">
    <property type="protein sequence ID" value="KAK2592995.1"/>
    <property type="molecule type" value="Genomic_DNA"/>
</dbReference>
<keyword evidence="3" id="KW-1185">Reference proteome</keyword>
<dbReference type="AlphaFoldDB" id="A0AAJ0FXX0"/>
<evidence type="ECO:0000313" key="3">
    <source>
        <dbReference type="Proteomes" id="UP001251528"/>
    </source>
</evidence>
<sequence>MLEDTRQRIHTDKSQHHTALASLGSTIASLESKVLTLQDERNHALKSIKASRDADLNQIAMLQAKVDRLIEDNETLKEARQLAADKTLREENDQFIDEITVEKLAVESMSNQLAVPTSEKKELQDSLRRADRDLGSAYARIATLSEQDDKLLNRYNKAISDQDKCRREMRDHQESYAESCEELLKEAREANAALSTLRLEYSDARFQIGANMSRQVMDLDHKLKAQFTHVRRLLTDLLAPRTHVNQQHAAVNFPMGFVSWTFMPTWPAAATPDGLIAVPPAETLLLAIVDLTSSLNCSPSVWQDDCSNAILKFSQIADLAMSYTAIVVVEDWKLRLIDHLLVSTVHEDTQAFVFKLAACFVLRVLEPKWPAANTTSLASTGLMPLPAAYRGLIDYLVLGHAPPLDTTEHIATTKDSNGKCKELIWPLDDSKENATSTGLLLIDHTDNTFRWVHSDRLATVNLDILTINDP</sequence>
<reference evidence="2" key="1">
    <citation type="submission" date="2023-06" db="EMBL/GenBank/DDBJ databases">
        <title>Conoideocrella luteorostrata (Hypocreales: Clavicipitaceae), a potential biocontrol fungus for elongate hemlock scale in United States Christmas tree production areas.</title>
        <authorList>
            <person name="Barrett H."/>
            <person name="Lovett B."/>
            <person name="Macias A.M."/>
            <person name="Stajich J.E."/>
            <person name="Kasson M.T."/>
        </authorList>
    </citation>
    <scope>NUCLEOTIDE SEQUENCE</scope>
    <source>
        <strain evidence="2">ARSEF 14590</strain>
    </source>
</reference>
<protein>
    <submittedName>
        <fullName evidence="2">Uncharacterized protein</fullName>
    </submittedName>
</protein>
<accession>A0AAJ0FXX0</accession>
<evidence type="ECO:0000256" key="1">
    <source>
        <dbReference type="SAM" id="Coils"/>
    </source>
</evidence>